<dbReference type="InterPro" id="IPR023753">
    <property type="entry name" value="FAD/NAD-binding_dom"/>
</dbReference>
<dbReference type="InterPro" id="IPR016156">
    <property type="entry name" value="FAD/NAD-linked_Rdtase_dimer_sf"/>
</dbReference>
<keyword evidence="14" id="KW-0547">Nucleotide-binding</keyword>
<dbReference type="RefSeq" id="WP_347939101.1">
    <property type="nucleotide sequence ID" value="NZ_CP157197.1"/>
</dbReference>
<dbReference type="PRINTS" id="PR00411">
    <property type="entry name" value="PNDRDTASEI"/>
</dbReference>
<keyword evidence="5" id="KW-0963">Cytoplasm</keyword>
<evidence type="ECO:0000256" key="4">
    <source>
        <dbReference type="ARBA" id="ARBA00016961"/>
    </source>
</evidence>
<feature type="binding site" evidence="14">
    <location>
        <position position="308"/>
    </location>
    <ligand>
        <name>FAD</name>
        <dbReference type="ChEBI" id="CHEBI:57692"/>
    </ligand>
</feature>
<reference evidence="19" key="1">
    <citation type="submission" date="2024-05" db="EMBL/GenBank/DDBJ databases">
        <title>Characterization of a novel Rickettsia species. (Rickettsia oklahomia sp. nov.) from Amblyomma americanum ticks.</title>
        <authorList>
            <person name="Korla P.K."/>
            <person name="Karounos M."/>
            <person name="Wilson J.M."/>
            <person name="Little S.E."/>
            <person name="Qurollo B.A."/>
        </authorList>
    </citation>
    <scope>NUCLEOTIDE SEQUENCE</scope>
    <source>
        <strain evidence="19">Oklahoma-10</strain>
    </source>
</reference>
<keyword evidence="6 16" id="KW-0285">Flavoprotein</keyword>
<dbReference type="Gene3D" id="3.50.50.60">
    <property type="entry name" value="FAD/NAD(P)-binding domain"/>
    <property type="match status" value="2"/>
</dbReference>
<dbReference type="GO" id="GO:0050660">
    <property type="term" value="F:flavin adenine dinucleotide binding"/>
    <property type="evidence" value="ECO:0007669"/>
    <property type="project" value="InterPro"/>
</dbReference>
<sequence length="462" mass="49511">MEQYDVAVIGGGPGGYVAAIRAAQLKKKVVLIEKEHLGGVCLNWGCIPTKSLLKSAEVFEYIRHAKDYGIDAKGAEINIKKIVERSREISGKLAGGVKFLLKKNTVTVIDGVANLAGNKIINIDKQGNKLSIKAENIIIATGARSIVLKGFEPDGKQILTSKEAMILQYVPKSIIIVGAGAIGIEFASFYNSIGVNVTVIEAHTKILPAEDTEIAGIAHEQFEKKGIKIITNAKLIKQTKSQDKIEVELELGGKTQKLQAEILLMAVGIKANTENLGLEKTKVKVENGYIVTSLLMQTAESGIYAIGDVAGTPCLAHKASHEGIIVAESIAGLKPNAINKHNIPSCIYSSPQIASVGLTEEASKALGYELKIGRFPFRANGKALVSSDSDGLIKTIFDAKTGELLGAHMIGSEVTELIQGYVVSKNLEGTELDLINTIFPHPTLSEMMYESVLAAYDRAIHI</sequence>
<dbReference type="InterPro" id="IPR036188">
    <property type="entry name" value="FAD/NAD-bd_sf"/>
</dbReference>
<feature type="active site" description="Proton acceptor" evidence="13">
    <location>
        <position position="441"/>
    </location>
</feature>
<dbReference type="EC" id="1.8.1.4" evidence="3 16"/>
<evidence type="ECO:0000256" key="13">
    <source>
        <dbReference type="PIRSR" id="PIRSR000350-2"/>
    </source>
</evidence>
<comment type="similarity">
    <text evidence="2 16">Belongs to the class-I pyridine nucleotide-disulfide oxidoreductase family.</text>
</comment>
<dbReference type="InterPro" id="IPR012999">
    <property type="entry name" value="Pyr_OxRdtase_I_AS"/>
</dbReference>
<dbReference type="SUPFAM" id="SSF55424">
    <property type="entry name" value="FAD/NAD-linked reductases, dimerisation (C-terminal) domain"/>
    <property type="match status" value="1"/>
</dbReference>
<comment type="miscellaneous">
    <text evidence="16">The active site is a redox-active disulfide bond.</text>
</comment>
<feature type="domain" description="FAD/NAD(P)-binding" evidence="18">
    <location>
        <begin position="4"/>
        <end position="323"/>
    </location>
</feature>
<dbReference type="GO" id="GO:0004148">
    <property type="term" value="F:dihydrolipoyl dehydrogenase (NADH) activity"/>
    <property type="evidence" value="ECO:0007669"/>
    <property type="project" value="UniProtKB-EC"/>
</dbReference>
<dbReference type="InterPro" id="IPR050151">
    <property type="entry name" value="Class-I_Pyr_Nuc-Dis_Oxidored"/>
</dbReference>
<dbReference type="PROSITE" id="PS00076">
    <property type="entry name" value="PYRIDINE_REDOX_1"/>
    <property type="match status" value="1"/>
</dbReference>
<comment type="cofactor">
    <cofactor evidence="14 16">
        <name>FAD</name>
        <dbReference type="ChEBI" id="CHEBI:57692"/>
    </cofactor>
    <text evidence="14 16">Binds 1 FAD per subunit.</text>
</comment>
<evidence type="ECO:0000256" key="14">
    <source>
        <dbReference type="PIRSR" id="PIRSR000350-3"/>
    </source>
</evidence>
<dbReference type="InterPro" id="IPR001100">
    <property type="entry name" value="Pyr_nuc-diS_OxRdtase"/>
</dbReference>
<evidence type="ECO:0000313" key="19">
    <source>
        <dbReference type="EMBL" id="XBG66484.1"/>
    </source>
</evidence>
<dbReference type="Pfam" id="PF07992">
    <property type="entry name" value="Pyr_redox_2"/>
    <property type="match status" value="1"/>
</dbReference>
<dbReference type="PRINTS" id="PR00368">
    <property type="entry name" value="FADPNR"/>
</dbReference>
<dbReference type="PANTHER" id="PTHR22912:SF217">
    <property type="entry name" value="DIHYDROLIPOYL DEHYDROGENASE"/>
    <property type="match status" value="1"/>
</dbReference>
<evidence type="ECO:0000256" key="8">
    <source>
        <dbReference type="ARBA" id="ARBA00023002"/>
    </source>
</evidence>
<dbReference type="NCBIfam" id="TIGR01350">
    <property type="entry name" value="lipoamide_DH"/>
    <property type="match status" value="1"/>
</dbReference>
<evidence type="ECO:0000256" key="10">
    <source>
        <dbReference type="ARBA" id="ARBA00023157"/>
    </source>
</evidence>
<keyword evidence="9 14" id="KW-0520">NAD</keyword>
<evidence type="ECO:0000259" key="17">
    <source>
        <dbReference type="Pfam" id="PF02852"/>
    </source>
</evidence>
<name>A0AAU7BZE2_9RICK</name>
<dbReference type="GO" id="GO:0006103">
    <property type="term" value="P:2-oxoglutarate metabolic process"/>
    <property type="evidence" value="ECO:0007669"/>
    <property type="project" value="TreeGrafter"/>
</dbReference>
<evidence type="ECO:0000256" key="12">
    <source>
        <dbReference type="ARBA" id="ARBA00049187"/>
    </source>
</evidence>
<dbReference type="InterPro" id="IPR006258">
    <property type="entry name" value="Lipoamide_DH"/>
</dbReference>
<feature type="binding site" evidence="14">
    <location>
        <position position="50"/>
    </location>
    <ligand>
        <name>FAD</name>
        <dbReference type="ChEBI" id="CHEBI:57692"/>
    </ligand>
</feature>
<feature type="binding site" evidence="14">
    <location>
        <position position="201"/>
    </location>
    <ligand>
        <name>NAD(+)</name>
        <dbReference type="ChEBI" id="CHEBI:57540"/>
    </ligand>
</feature>
<dbReference type="SUPFAM" id="SSF51905">
    <property type="entry name" value="FAD/NAD(P)-binding domain"/>
    <property type="match status" value="1"/>
</dbReference>
<evidence type="ECO:0000256" key="3">
    <source>
        <dbReference type="ARBA" id="ARBA00012608"/>
    </source>
</evidence>
<evidence type="ECO:0000256" key="15">
    <source>
        <dbReference type="PIRSR" id="PIRSR000350-4"/>
    </source>
</evidence>
<dbReference type="KEGG" id="rof:AAGW17_01055"/>
<keyword evidence="10" id="KW-1015">Disulfide bond</keyword>
<dbReference type="Gene3D" id="3.30.390.30">
    <property type="match status" value="1"/>
</dbReference>
<dbReference type="InterPro" id="IPR004099">
    <property type="entry name" value="Pyr_nucl-diS_OxRdtase_dimer"/>
</dbReference>
<evidence type="ECO:0000256" key="11">
    <source>
        <dbReference type="ARBA" id="ARBA00023284"/>
    </source>
</evidence>
<evidence type="ECO:0000256" key="5">
    <source>
        <dbReference type="ARBA" id="ARBA00022490"/>
    </source>
</evidence>
<keyword evidence="7 14" id="KW-0274">FAD</keyword>
<feature type="binding site" evidence="14">
    <location>
        <begin position="178"/>
        <end position="185"/>
    </location>
    <ligand>
        <name>NAD(+)</name>
        <dbReference type="ChEBI" id="CHEBI:57540"/>
    </ligand>
</feature>
<evidence type="ECO:0000256" key="7">
    <source>
        <dbReference type="ARBA" id="ARBA00022827"/>
    </source>
</evidence>
<evidence type="ECO:0000259" key="18">
    <source>
        <dbReference type="Pfam" id="PF07992"/>
    </source>
</evidence>
<dbReference type="AlphaFoldDB" id="A0AAU7BZE2"/>
<feature type="domain" description="Pyridine nucleotide-disulphide oxidoreductase dimerisation" evidence="17">
    <location>
        <begin position="343"/>
        <end position="450"/>
    </location>
</feature>
<gene>
    <name evidence="19" type="primary">lpdA</name>
    <name evidence="19" type="ORF">AAGW17_01055</name>
</gene>
<feature type="disulfide bond" description="Redox-active" evidence="15">
    <location>
        <begin position="41"/>
        <end position="46"/>
    </location>
</feature>
<organism evidence="19">
    <name type="scientific">Rickettsia oklahomensis</name>
    <dbReference type="NCBI Taxonomy" id="3141789"/>
    <lineage>
        <taxon>Bacteria</taxon>
        <taxon>Pseudomonadati</taxon>
        <taxon>Pseudomonadota</taxon>
        <taxon>Alphaproteobacteria</taxon>
        <taxon>Rickettsiales</taxon>
        <taxon>Rickettsiaceae</taxon>
        <taxon>Rickettsieae</taxon>
        <taxon>Rickettsia</taxon>
        <taxon>belli group</taxon>
    </lineage>
</organism>
<keyword evidence="11 16" id="KW-0676">Redox-active center</keyword>
<dbReference type="FunFam" id="3.30.390.30:FF:000001">
    <property type="entry name" value="Dihydrolipoyl dehydrogenase"/>
    <property type="match status" value="1"/>
</dbReference>
<feature type="binding site" evidence="14">
    <location>
        <position position="268"/>
    </location>
    <ligand>
        <name>NAD(+)</name>
        <dbReference type="ChEBI" id="CHEBI:57540"/>
    </ligand>
</feature>
<protein>
    <recommendedName>
        <fullName evidence="4 16">Dihydrolipoyl dehydrogenase</fullName>
        <ecNumber evidence="3 16">1.8.1.4</ecNumber>
    </recommendedName>
</protein>
<evidence type="ECO:0000256" key="2">
    <source>
        <dbReference type="ARBA" id="ARBA00007532"/>
    </source>
</evidence>
<evidence type="ECO:0000256" key="9">
    <source>
        <dbReference type="ARBA" id="ARBA00023027"/>
    </source>
</evidence>
<keyword evidence="8 16" id="KW-0560">Oxidoreductase</keyword>
<dbReference type="EMBL" id="CP157197">
    <property type="protein sequence ID" value="XBG66484.1"/>
    <property type="molecule type" value="Genomic_DNA"/>
</dbReference>
<dbReference type="PIRSF" id="PIRSF000350">
    <property type="entry name" value="Mercury_reductase_MerA"/>
    <property type="match status" value="1"/>
</dbReference>
<dbReference type="PANTHER" id="PTHR22912">
    <property type="entry name" value="DISULFIDE OXIDOREDUCTASE"/>
    <property type="match status" value="1"/>
</dbReference>
<evidence type="ECO:0000256" key="6">
    <source>
        <dbReference type="ARBA" id="ARBA00022630"/>
    </source>
</evidence>
<dbReference type="GO" id="GO:0005737">
    <property type="term" value="C:cytoplasm"/>
    <property type="evidence" value="ECO:0007669"/>
    <property type="project" value="UniProtKB-SubCell"/>
</dbReference>
<proteinExistence type="inferred from homology"/>
<evidence type="ECO:0000256" key="16">
    <source>
        <dbReference type="RuleBase" id="RU003692"/>
    </source>
</evidence>
<evidence type="ECO:0000256" key="1">
    <source>
        <dbReference type="ARBA" id="ARBA00004496"/>
    </source>
</evidence>
<accession>A0AAU7BZE2</accession>
<comment type="catalytic activity">
    <reaction evidence="12 16">
        <text>N(6)-[(R)-dihydrolipoyl]-L-lysyl-[protein] + NAD(+) = N(6)-[(R)-lipoyl]-L-lysyl-[protein] + NADH + H(+)</text>
        <dbReference type="Rhea" id="RHEA:15045"/>
        <dbReference type="Rhea" id="RHEA-COMP:10474"/>
        <dbReference type="Rhea" id="RHEA-COMP:10475"/>
        <dbReference type="ChEBI" id="CHEBI:15378"/>
        <dbReference type="ChEBI" id="CHEBI:57540"/>
        <dbReference type="ChEBI" id="CHEBI:57945"/>
        <dbReference type="ChEBI" id="CHEBI:83099"/>
        <dbReference type="ChEBI" id="CHEBI:83100"/>
        <dbReference type="EC" id="1.8.1.4"/>
    </reaction>
</comment>
<dbReference type="Pfam" id="PF02852">
    <property type="entry name" value="Pyr_redox_dim"/>
    <property type="match status" value="1"/>
</dbReference>
<comment type="subcellular location">
    <subcellularLocation>
        <location evidence="1">Cytoplasm</location>
    </subcellularLocation>
</comment>